<accession>A0A844T626</accession>
<evidence type="ECO:0000313" key="3">
    <source>
        <dbReference type="Proteomes" id="UP000449969"/>
    </source>
</evidence>
<dbReference type="EMBL" id="WQNE01000012">
    <property type="protein sequence ID" value="MVT74558.1"/>
    <property type="molecule type" value="Genomic_DNA"/>
</dbReference>
<keyword evidence="3" id="KW-1185">Reference proteome</keyword>
<dbReference type="SUPFAM" id="SSF160272">
    <property type="entry name" value="Shew3726-like"/>
    <property type="match status" value="1"/>
</dbReference>
<dbReference type="Pfam" id="PF07369">
    <property type="entry name" value="DUF1488"/>
    <property type="match status" value="1"/>
</dbReference>
<dbReference type="OrthoDB" id="8250143at2"/>
<feature type="region of interest" description="Disordered" evidence="1">
    <location>
        <begin position="1"/>
        <end position="36"/>
    </location>
</feature>
<dbReference type="InterPro" id="IPR036692">
    <property type="entry name" value="Shew3726-like_sf"/>
</dbReference>
<dbReference type="InterPro" id="IPR009962">
    <property type="entry name" value="DUF1488"/>
</dbReference>
<name>A0A844T626_9BRAD</name>
<evidence type="ECO:0000313" key="2">
    <source>
        <dbReference type="EMBL" id="MVT74558.1"/>
    </source>
</evidence>
<comment type="caution">
    <text evidence="2">The sequence shown here is derived from an EMBL/GenBank/DDBJ whole genome shotgun (WGS) entry which is preliminary data.</text>
</comment>
<protein>
    <submittedName>
        <fullName evidence="2">DUF1488 family protein</fullName>
    </submittedName>
</protein>
<proteinExistence type="predicted"/>
<sequence length="129" mass="14552">MARGAPADAGGQLTHTPHGDKAPNFQHCPSRGRERDNWMPLTRDKIIGHDLERLAFRFTMLNDGEVVQCQISDAAMDELAGMQGTESSARQAQFLSLRETIERIASDLYDDAPRFHGYVVRIFMRHLGR</sequence>
<dbReference type="Proteomes" id="UP000449969">
    <property type="component" value="Unassembled WGS sequence"/>
</dbReference>
<reference evidence="2 3" key="1">
    <citation type="submission" date="2019-12" db="EMBL/GenBank/DDBJ databases">
        <title>Draft genome sequences Bradyrhizobium cajani AMBPC1010, Bradyrhizobium pachyrhizi AMBPC1040 and Bradyrhizobium yuanmingense ALSPC3051, three plant growth promoting strains isolated from nodules of Cajanus cajan L. in Dominican Republic.</title>
        <authorList>
            <person name="Flores-Felix J.D."/>
            <person name="Araujo J."/>
            <person name="Diaz-Alcantara C."/>
            <person name="Gonzalez-Andres F."/>
            <person name="Velazquez E."/>
        </authorList>
    </citation>
    <scope>NUCLEOTIDE SEQUENCE [LARGE SCALE GENOMIC DNA]</scope>
    <source>
        <strain evidence="2 3">1010</strain>
    </source>
</reference>
<evidence type="ECO:0000256" key="1">
    <source>
        <dbReference type="SAM" id="MobiDB-lite"/>
    </source>
</evidence>
<organism evidence="2 3">
    <name type="scientific">Bradyrhizobium cajani</name>
    <dbReference type="NCBI Taxonomy" id="1928661"/>
    <lineage>
        <taxon>Bacteria</taxon>
        <taxon>Pseudomonadati</taxon>
        <taxon>Pseudomonadota</taxon>
        <taxon>Alphaproteobacteria</taxon>
        <taxon>Hyphomicrobiales</taxon>
        <taxon>Nitrobacteraceae</taxon>
        <taxon>Bradyrhizobium</taxon>
    </lineage>
</organism>
<dbReference type="AlphaFoldDB" id="A0A844T626"/>
<gene>
    <name evidence="2" type="ORF">GPL20_16195</name>
</gene>